<dbReference type="InterPro" id="IPR000922">
    <property type="entry name" value="Lectin_gal-bd_dom"/>
</dbReference>
<keyword evidence="3" id="KW-1185">Reference proteome</keyword>
<evidence type="ECO:0000313" key="4">
    <source>
        <dbReference type="RefSeq" id="XP_014674798.1"/>
    </source>
</evidence>
<accession>A0ABM1ERH7</accession>
<dbReference type="CDD" id="cd22823">
    <property type="entry name" value="Gal_Rha_Lectin"/>
    <property type="match status" value="1"/>
</dbReference>
<reference evidence="4" key="1">
    <citation type="submission" date="2025-08" db="UniProtKB">
        <authorList>
            <consortium name="RefSeq"/>
        </authorList>
    </citation>
    <scope>IDENTIFICATION</scope>
</reference>
<sequence length="156" mass="16197">MCVLQNKHTKNYFNLPKGGTGPPGPKGGTGPAGPKGDPGAPGNKGSDGAPGPACPAGPVITNIQVICEGNSVTICCPVSMRIAQASAIYGRREGEKVCPTKFASLCQRYNDVTARVSTCNDQQCCTIRSANLKLGGDPCLGIRKYAVVTWDCRLGE</sequence>
<evidence type="ECO:0000313" key="3">
    <source>
        <dbReference type="Proteomes" id="UP000695022"/>
    </source>
</evidence>
<dbReference type="InterPro" id="IPR043159">
    <property type="entry name" value="Lectin_gal-bd_sf"/>
</dbReference>
<dbReference type="GeneID" id="106814928"/>
<dbReference type="Proteomes" id="UP000695022">
    <property type="component" value="Unplaced"/>
</dbReference>
<dbReference type="Pfam" id="PF02140">
    <property type="entry name" value="SUEL_Lectin"/>
    <property type="match status" value="1"/>
</dbReference>
<feature type="compositionally biased region" description="Low complexity" evidence="1">
    <location>
        <begin position="34"/>
        <end position="50"/>
    </location>
</feature>
<dbReference type="RefSeq" id="XP_014674798.1">
    <property type="nucleotide sequence ID" value="XM_014819312.1"/>
</dbReference>
<protein>
    <submittedName>
        <fullName evidence="4">D-galactoside-specific lectin-like</fullName>
    </submittedName>
</protein>
<feature type="compositionally biased region" description="Gly residues" evidence="1">
    <location>
        <begin position="18"/>
        <end position="33"/>
    </location>
</feature>
<organism evidence="3 4">
    <name type="scientific">Priapulus caudatus</name>
    <name type="common">Priapulid worm</name>
    <dbReference type="NCBI Taxonomy" id="37621"/>
    <lineage>
        <taxon>Eukaryota</taxon>
        <taxon>Metazoa</taxon>
        <taxon>Ecdysozoa</taxon>
        <taxon>Scalidophora</taxon>
        <taxon>Priapulida</taxon>
        <taxon>Priapulimorpha</taxon>
        <taxon>Priapulimorphida</taxon>
        <taxon>Priapulidae</taxon>
        <taxon>Priapulus</taxon>
    </lineage>
</organism>
<evidence type="ECO:0000256" key="1">
    <source>
        <dbReference type="SAM" id="MobiDB-lite"/>
    </source>
</evidence>
<gene>
    <name evidence="4" type="primary">LOC106814928</name>
</gene>
<evidence type="ECO:0000259" key="2">
    <source>
        <dbReference type="PROSITE" id="PS50228"/>
    </source>
</evidence>
<dbReference type="Gene3D" id="2.60.120.740">
    <property type="match status" value="1"/>
</dbReference>
<proteinExistence type="predicted"/>
<name>A0ABM1ERH7_PRICU</name>
<dbReference type="PROSITE" id="PS50228">
    <property type="entry name" value="SUEL_LECTIN"/>
    <property type="match status" value="1"/>
</dbReference>
<feature type="region of interest" description="Disordered" evidence="1">
    <location>
        <begin position="13"/>
        <end position="50"/>
    </location>
</feature>
<dbReference type="PANTHER" id="PTHR46780">
    <property type="entry name" value="PROTEIN EVA-1"/>
    <property type="match status" value="1"/>
</dbReference>
<feature type="domain" description="SUEL-type lectin" evidence="2">
    <location>
        <begin position="66"/>
        <end position="153"/>
    </location>
</feature>